<dbReference type="Gene3D" id="3.40.50.10300">
    <property type="entry name" value="CoaB-like"/>
    <property type="match status" value="1"/>
</dbReference>
<accession>A0A382RXF1</accession>
<feature type="domain" description="DNA/pantothenate metabolism flavoprotein C-terminal" evidence="2">
    <location>
        <begin position="100"/>
        <end position="301"/>
    </location>
</feature>
<feature type="non-terminal residue" evidence="3">
    <location>
        <position position="1"/>
    </location>
</feature>
<protein>
    <recommendedName>
        <fullName evidence="4">DNA/pantothenate metabolism flavoprotein C-terminal domain-containing protein</fullName>
    </recommendedName>
</protein>
<sequence length="317" mass="34570">APATANMLNSMVHGLGGGLVLSMFLAHDWKKPYVVAPAMNTKMLNHPATQTSIQTLKNWGVIVLPPSEGVLACGESGEGKMMEPEDIRLNVSRFIDDLPRKKVLITAGGTQEPLDAVRVVTNHSTGHTASQVANQFTLSGWGVTYLHARGTKMPTGACEAIEFFSTLDLERFLKKHLSSQKFDAVIHLAAVSDYAPVSINTNGSYNKINSNTKISSKEKKITVEFERTPKLVQSIKKYSRNSSLVLIAFKMTVGEFDGKSESEKLLADSGSNLVVQNNFNERAGGKQKKFTIYGENGFSKKFTTAAELGLGLEQLCR</sequence>
<dbReference type="InterPro" id="IPR003382">
    <property type="entry name" value="Flavoprotein"/>
</dbReference>
<dbReference type="GO" id="GO:0004633">
    <property type="term" value="F:phosphopantothenoylcysteine decarboxylase activity"/>
    <property type="evidence" value="ECO:0007669"/>
    <property type="project" value="TreeGrafter"/>
</dbReference>
<gene>
    <name evidence="3" type="ORF">METZ01_LOCUS354709</name>
</gene>
<evidence type="ECO:0000259" key="2">
    <source>
        <dbReference type="Pfam" id="PF04127"/>
    </source>
</evidence>
<dbReference type="AlphaFoldDB" id="A0A382RXF1"/>
<dbReference type="SUPFAM" id="SSF102645">
    <property type="entry name" value="CoaB-like"/>
    <property type="match status" value="1"/>
</dbReference>
<dbReference type="InterPro" id="IPR036551">
    <property type="entry name" value="Flavin_trans-like"/>
</dbReference>
<dbReference type="Pfam" id="PF04127">
    <property type="entry name" value="DFP"/>
    <property type="match status" value="1"/>
</dbReference>
<reference evidence="3" key="1">
    <citation type="submission" date="2018-05" db="EMBL/GenBank/DDBJ databases">
        <authorList>
            <person name="Lanie J.A."/>
            <person name="Ng W.-L."/>
            <person name="Kazmierczak K.M."/>
            <person name="Andrzejewski T.M."/>
            <person name="Davidsen T.M."/>
            <person name="Wayne K.J."/>
            <person name="Tettelin H."/>
            <person name="Glass J.I."/>
            <person name="Rusch D."/>
            <person name="Podicherti R."/>
            <person name="Tsui H.-C.T."/>
            <person name="Winkler M.E."/>
        </authorList>
    </citation>
    <scope>NUCLEOTIDE SEQUENCE</scope>
</reference>
<dbReference type="GO" id="GO:0015937">
    <property type="term" value="P:coenzyme A biosynthetic process"/>
    <property type="evidence" value="ECO:0007669"/>
    <property type="project" value="TreeGrafter"/>
</dbReference>
<feature type="domain" description="Flavoprotein" evidence="1">
    <location>
        <begin position="1"/>
        <end position="87"/>
    </location>
</feature>
<dbReference type="GO" id="GO:0010181">
    <property type="term" value="F:FMN binding"/>
    <property type="evidence" value="ECO:0007669"/>
    <property type="project" value="TreeGrafter"/>
</dbReference>
<feature type="non-terminal residue" evidence="3">
    <location>
        <position position="317"/>
    </location>
</feature>
<dbReference type="Gene3D" id="3.40.50.1950">
    <property type="entry name" value="Flavin prenyltransferase-like"/>
    <property type="match status" value="1"/>
</dbReference>
<dbReference type="SUPFAM" id="SSF52507">
    <property type="entry name" value="Homo-oligomeric flavin-containing Cys decarboxylases, HFCD"/>
    <property type="match status" value="1"/>
</dbReference>
<dbReference type="PANTHER" id="PTHR14359:SF6">
    <property type="entry name" value="PHOSPHOPANTOTHENOYLCYSTEINE DECARBOXYLASE"/>
    <property type="match status" value="1"/>
</dbReference>
<dbReference type="EMBL" id="UINC01124599">
    <property type="protein sequence ID" value="SVD01855.1"/>
    <property type="molecule type" value="Genomic_DNA"/>
</dbReference>
<evidence type="ECO:0000313" key="3">
    <source>
        <dbReference type="EMBL" id="SVD01855.1"/>
    </source>
</evidence>
<dbReference type="InterPro" id="IPR007085">
    <property type="entry name" value="DNA/pantothenate-metab_flavo_C"/>
</dbReference>
<evidence type="ECO:0008006" key="4">
    <source>
        <dbReference type="Google" id="ProtNLM"/>
    </source>
</evidence>
<proteinExistence type="predicted"/>
<organism evidence="3">
    <name type="scientific">marine metagenome</name>
    <dbReference type="NCBI Taxonomy" id="408172"/>
    <lineage>
        <taxon>unclassified sequences</taxon>
        <taxon>metagenomes</taxon>
        <taxon>ecological metagenomes</taxon>
    </lineage>
</organism>
<dbReference type="InterPro" id="IPR035929">
    <property type="entry name" value="CoaB-like_sf"/>
</dbReference>
<dbReference type="PANTHER" id="PTHR14359">
    <property type="entry name" value="HOMO-OLIGOMERIC FLAVIN CONTAINING CYS DECARBOXYLASE FAMILY"/>
    <property type="match status" value="1"/>
</dbReference>
<name>A0A382RXF1_9ZZZZ</name>
<dbReference type="Pfam" id="PF02441">
    <property type="entry name" value="Flavoprotein"/>
    <property type="match status" value="1"/>
</dbReference>
<dbReference type="GO" id="GO:0071513">
    <property type="term" value="C:phosphopantothenoylcysteine decarboxylase complex"/>
    <property type="evidence" value="ECO:0007669"/>
    <property type="project" value="TreeGrafter"/>
</dbReference>
<evidence type="ECO:0000259" key="1">
    <source>
        <dbReference type="Pfam" id="PF02441"/>
    </source>
</evidence>